<dbReference type="EMBL" id="JXIQ01000068">
    <property type="protein sequence ID" value="KIY22516.1"/>
    <property type="molecule type" value="Genomic_DNA"/>
</dbReference>
<accession>A0A0D6ZBT6</accession>
<protein>
    <recommendedName>
        <fullName evidence="3">DUF3221 domain-containing protein</fullName>
    </recommendedName>
</protein>
<evidence type="ECO:0000313" key="1">
    <source>
        <dbReference type="EMBL" id="KIY22516.1"/>
    </source>
</evidence>
<proteinExistence type="predicted"/>
<dbReference type="PATRIC" id="fig|285983.3.peg.163"/>
<reference evidence="1 2" key="1">
    <citation type="submission" date="2015-01" db="EMBL/GenBank/DDBJ databases">
        <title>Draft genome sequences of the supercritical CO2 tolerant bacteria Bacillus subterraneus MITOT1 and Bacillus cereus MIT0214.</title>
        <authorList>
            <person name="Peet K.C."/>
            <person name="Thompson J.R."/>
        </authorList>
    </citation>
    <scope>NUCLEOTIDE SEQUENCE [LARGE SCALE GENOMIC DNA]</scope>
    <source>
        <strain evidence="1 2">MITOT1</strain>
    </source>
</reference>
<keyword evidence="2" id="KW-1185">Reference proteome</keyword>
<evidence type="ECO:0008006" key="3">
    <source>
        <dbReference type="Google" id="ProtNLM"/>
    </source>
</evidence>
<dbReference type="InterPro" id="IPR021598">
    <property type="entry name" value="DUF3221"/>
</dbReference>
<dbReference type="InterPro" id="IPR012340">
    <property type="entry name" value="NA-bd_OB-fold"/>
</dbReference>
<dbReference type="RefSeq" id="WP_044392789.1">
    <property type="nucleotide sequence ID" value="NZ_JXIQ01000068.1"/>
</dbReference>
<gene>
    <name evidence="1" type="ORF">UB32_08260</name>
</gene>
<dbReference type="AlphaFoldDB" id="A0A0D6ZBT6"/>
<sequence length="123" mass="13670">MERKLVAALTIIVLIVLSLLAFMFSNSSGDTVSNESENSMEGIIAQIKDGQILLVRGLTSEEINELLSEQEIITRAESATYFELTQDQQVDNLKIGMAVRVWYENLDTSNPAYGVSKKVEILD</sequence>
<evidence type="ECO:0000313" key="2">
    <source>
        <dbReference type="Proteomes" id="UP000032512"/>
    </source>
</evidence>
<dbReference type="Pfam" id="PF11518">
    <property type="entry name" value="DUF3221"/>
    <property type="match status" value="1"/>
</dbReference>
<dbReference type="OrthoDB" id="2931152at2"/>
<dbReference type="Proteomes" id="UP000032512">
    <property type="component" value="Unassembled WGS sequence"/>
</dbReference>
<name>A0A0D6ZBT6_9BACI</name>
<comment type="caution">
    <text evidence="1">The sequence shown here is derived from an EMBL/GenBank/DDBJ whole genome shotgun (WGS) entry which is preliminary data.</text>
</comment>
<organism evidence="1 2">
    <name type="scientific">Mesobacillus subterraneus</name>
    <dbReference type="NCBI Taxonomy" id="285983"/>
    <lineage>
        <taxon>Bacteria</taxon>
        <taxon>Bacillati</taxon>
        <taxon>Bacillota</taxon>
        <taxon>Bacilli</taxon>
        <taxon>Bacillales</taxon>
        <taxon>Bacillaceae</taxon>
        <taxon>Mesobacillus</taxon>
    </lineage>
</organism>
<dbReference type="Gene3D" id="2.40.50.140">
    <property type="entry name" value="Nucleic acid-binding proteins"/>
    <property type="match status" value="1"/>
</dbReference>